<keyword evidence="2" id="KW-1185">Reference proteome</keyword>
<dbReference type="SUPFAM" id="SSF56112">
    <property type="entry name" value="Protein kinase-like (PK-like)"/>
    <property type="match status" value="1"/>
</dbReference>
<accession>A0AAJ0C8N5</accession>
<comment type="caution">
    <text evidence="1">The sequence shown here is derived from an EMBL/GenBank/DDBJ whole genome shotgun (WGS) entry which is preliminary data.</text>
</comment>
<evidence type="ECO:0008006" key="3">
    <source>
        <dbReference type="Google" id="ProtNLM"/>
    </source>
</evidence>
<evidence type="ECO:0000313" key="1">
    <source>
        <dbReference type="EMBL" id="KAK1770689.1"/>
    </source>
</evidence>
<dbReference type="InterPro" id="IPR011009">
    <property type="entry name" value="Kinase-like_dom_sf"/>
</dbReference>
<sequence>MRNAIIKDGADKERQRLIDSIDTEAICRLASSYHGGDPCNTFKPHKHGSFNMVVRIPLPARIAWIDEKVEAALATMRYVAAKTTIPVPRVHAYSFTEGSPINTAYIIMDYVEGQTLRELGFRKSKKWGLSYENPTEATKKLRRLEFPKIGALGLPAENGWPSYTCNPDDIRMCHRPLSIETALQEVEGMDPGAKIKPGTTFQTARSYVDALFWLADNELDKSPDLFMDSRGGRRILYARHHFRRFVLDTWLDSEADRGPFVLMHGDITLLTNNILFNEDLELVGVLDWEWSYVVPAQLLVPPVWLTGSSLDFMLMTRQWYNSGVGHLVAAIKDRERVFQVPPLLSQEWAKMETWCHTAVAVALLNPDMIHGVYWNFLIYELVELAPPAEKFREFYEEFISPRPAAFMEESSARKVLLARKQQEQMRFFEEEKEYFHFECTR</sequence>
<dbReference type="RefSeq" id="XP_060286902.1">
    <property type="nucleotide sequence ID" value="XM_060432674.1"/>
</dbReference>
<evidence type="ECO:0000313" key="2">
    <source>
        <dbReference type="Proteomes" id="UP001244011"/>
    </source>
</evidence>
<reference evidence="1" key="1">
    <citation type="submission" date="2023-06" db="EMBL/GenBank/DDBJ databases">
        <title>Genome-scale phylogeny and comparative genomics of the fungal order Sordariales.</title>
        <authorList>
            <consortium name="Lawrence Berkeley National Laboratory"/>
            <person name="Hensen N."/>
            <person name="Bonometti L."/>
            <person name="Westerberg I."/>
            <person name="Brannstrom I.O."/>
            <person name="Guillou S."/>
            <person name="Cros-Aarteil S."/>
            <person name="Calhoun S."/>
            <person name="Haridas S."/>
            <person name="Kuo A."/>
            <person name="Mondo S."/>
            <person name="Pangilinan J."/>
            <person name="Riley R."/>
            <person name="Labutti K."/>
            <person name="Andreopoulos B."/>
            <person name="Lipzen A."/>
            <person name="Chen C."/>
            <person name="Yanf M."/>
            <person name="Daum C."/>
            <person name="Ng V."/>
            <person name="Clum A."/>
            <person name="Steindorff A."/>
            <person name="Ohm R."/>
            <person name="Martin F."/>
            <person name="Silar P."/>
            <person name="Natvig D."/>
            <person name="Lalanne C."/>
            <person name="Gautier V."/>
            <person name="Ament-Velasquez S.L."/>
            <person name="Kruys A."/>
            <person name="Hutchinson M.I."/>
            <person name="Powell A.J."/>
            <person name="Barry K."/>
            <person name="Miller A.N."/>
            <person name="Grigoriev I.V."/>
            <person name="Debuchy R."/>
            <person name="Gladieux P."/>
            <person name="Thoren M.H."/>
            <person name="Johannesson H."/>
        </authorList>
    </citation>
    <scope>NUCLEOTIDE SEQUENCE</scope>
    <source>
        <strain evidence="1">8032-3</strain>
    </source>
</reference>
<protein>
    <recommendedName>
        <fullName evidence="3">Aminoglycoside phosphotransferase domain-containing protein</fullName>
    </recommendedName>
</protein>
<dbReference type="Proteomes" id="UP001244011">
    <property type="component" value="Unassembled WGS sequence"/>
</dbReference>
<dbReference type="AlphaFoldDB" id="A0AAJ0C8N5"/>
<dbReference type="PANTHER" id="PTHR21310">
    <property type="entry name" value="AMINOGLYCOSIDE PHOSPHOTRANSFERASE-RELATED-RELATED"/>
    <property type="match status" value="1"/>
</dbReference>
<dbReference type="GeneID" id="85315861"/>
<organism evidence="1 2">
    <name type="scientific">Phialemonium atrogriseum</name>
    <dbReference type="NCBI Taxonomy" id="1093897"/>
    <lineage>
        <taxon>Eukaryota</taxon>
        <taxon>Fungi</taxon>
        <taxon>Dikarya</taxon>
        <taxon>Ascomycota</taxon>
        <taxon>Pezizomycotina</taxon>
        <taxon>Sordariomycetes</taxon>
        <taxon>Sordariomycetidae</taxon>
        <taxon>Cephalothecales</taxon>
        <taxon>Cephalothecaceae</taxon>
        <taxon>Phialemonium</taxon>
    </lineage>
</organism>
<proteinExistence type="predicted"/>
<gene>
    <name evidence="1" type="ORF">QBC33DRAFT_617091</name>
</gene>
<dbReference type="EMBL" id="MU839000">
    <property type="protein sequence ID" value="KAK1770689.1"/>
    <property type="molecule type" value="Genomic_DNA"/>
</dbReference>
<dbReference type="InterPro" id="IPR051678">
    <property type="entry name" value="AGP_Transferase"/>
</dbReference>
<name>A0AAJ0C8N5_9PEZI</name>
<dbReference type="Gene3D" id="3.30.200.20">
    <property type="entry name" value="Phosphorylase Kinase, domain 1"/>
    <property type="match status" value="1"/>
</dbReference>
<dbReference type="Gene3D" id="3.90.1200.10">
    <property type="match status" value="1"/>
</dbReference>
<dbReference type="PANTHER" id="PTHR21310:SF15">
    <property type="entry name" value="AMINOGLYCOSIDE PHOSPHOTRANSFERASE DOMAIN-CONTAINING PROTEIN"/>
    <property type="match status" value="1"/>
</dbReference>